<reference evidence="2" key="1">
    <citation type="submission" date="2020-05" db="EMBL/GenBank/DDBJ databases">
        <title>Mycena genomes resolve the evolution of fungal bioluminescence.</title>
        <authorList>
            <person name="Tsai I.J."/>
        </authorList>
    </citation>
    <scope>NUCLEOTIDE SEQUENCE</scope>
    <source>
        <strain evidence="2">110903Hualien_Pintung</strain>
    </source>
</reference>
<dbReference type="OrthoDB" id="2841597at2759"/>
<organism evidence="2 3">
    <name type="scientific">Mycena chlorophos</name>
    <name type="common">Agaric fungus</name>
    <name type="synonym">Agaricus chlorophos</name>
    <dbReference type="NCBI Taxonomy" id="658473"/>
    <lineage>
        <taxon>Eukaryota</taxon>
        <taxon>Fungi</taxon>
        <taxon>Dikarya</taxon>
        <taxon>Basidiomycota</taxon>
        <taxon>Agaricomycotina</taxon>
        <taxon>Agaricomycetes</taxon>
        <taxon>Agaricomycetidae</taxon>
        <taxon>Agaricales</taxon>
        <taxon>Marasmiineae</taxon>
        <taxon>Mycenaceae</taxon>
        <taxon>Mycena</taxon>
    </lineage>
</organism>
<dbReference type="EMBL" id="JACAZE010000006">
    <property type="protein sequence ID" value="KAF7314067.1"/>
    <property type="molecule type" value="Genomic_DNA"/>
</dbReference>
<proteinExistence type="predicted"/>
<evidence type="ECO:0000313" key="2">
    <source>
        <dbReference type="EMBL" id="KAF7314067.1"/>
    </source>
</evidence>
<evidence type="ECO:0000256" key="1">
    <source>
        <dbReference type="SAM" id="MobiDB-lite"/>
    </source>
</evidence>
<dbReference type="AlphaFoldDB" id="A0A8H6TCG8"/>
<sequence length="147" mass="17136">MSNPYAAHASALANRGQRGRSTVYPPSRRNVRGRGAMKKGHRTNGEMWINIRRSWGGFSRGAYFNENLTIGEFVHEVVRDVQTEEGFQYFQEGWYVEVQSFRRALDSEDNVERLRERFDGAETVHAKVFNEYGQLLDYEYGTGWHQH</sequence>
<dbReference type="Proteomes" id="UP000613580">
    <property type="component" value="Unassembled WGS sequence"/>
</dbReference>
<feature type="region of interest" description="Disordered" evidence="1">
    <location>
        <begin position="8"/>
        <end position="39"/>
    </location>
</feature>
<name>A0A8H6TCG8_MYCCL</name>
<accession>A0A8H6TCG8</accession>
<evidence type="ECO:0000313" key="3">
    <source>
        <dbReference type="Proteomes" id="UP000613580"/>
    </source>
</evidence>
<comment type="caution">
    <text evidence="2">The sequence shown here is derived from an EMBL/GenBank/DDBJ whole genome shotgun (WGS) entry which is preliminary data.</text>
</comment>
<keyword evidence="3" id="KW-1185">Reference proteome</keyword>
<gene>
    <name evidence="2" type="ORF">HMN09_00565700</name>
</gene>
<protein>
    <submittedName>
        <fullName evidence="2">Uncharacterized protein</fullName>
    </submittedName>
</protein>
<feature type="compositionally biased region" description="Basic residues" evidence="1">
    <location>
        <begin position="29"/>
        <end position="39"/>
    </location>
</feature>